<proteinExistence type="predicted"/>
<organism evidence="1 2">
    <name type="scientific">Corchorus olitorius</name>
    <dbReference type="NCBI Taxonomy" id="93759"/>
    <lineage>
        <taxon>Eukaryota</taxon>
        <taxon>Viridiplantae</taxon>
        <taxon>Streptophyta</taxon>
        <taxon>Embryophyta</taxon>
        <taxon>Tracheophyta</taxon>
        <taxon>Spermatophyta</taxon>
        <taxon>Magnoliopsida</taxon>
        <taxon>eudicotyledons</taxon>
        <taxon>Gunneridae</taxon>
        <taxon>Pentapetalae</taxon>
        <taxon>rosids</taxon>
        <taxon>malvids</taxon>
        <taxon>Malvales</taxon>
        <taxon>Malvaceae</taxon>
        <taxon>Grewioideae</taxon>
        <taxon>Apeibeae</taxon>
        <taxon>Corchorus</taxon>
    </lineage>
</organism>
<evidence type="ECO:0000313" key="1">
    <source>
        <dbReference type="EMBL" id="OMO51721.1"/>
    </source>
</evidence>
<dbReference type="EMBL" id="AWUE01024069">
    <property type="protein sequence ID" value="OMO51721.1"/>
    <property type="molecule type" value="Genomic_DNA"/>
</dbReference>
<evidence type="ECO:0000313" key="2">
    <source>
        <dbReference type="Proteomes" id="UP000187203"/>
    </source>
</evidence>
<dbReference type="Proteomes" id="UP000187203">
    <property type="component" value="Unassembled WGS sequence"/>
</dbReference>
<gene>
    <name evidence="1" type="ORF">COLO4_37544</name>
</gene>
<reference evidence="2" key="1">
    <citation type="submission" date="2013-09" db="EMBL/GenBank/DDBJ databases">
        <title>Corchorus olitorius genome sequencing.</title>
        <authorList>
            <person name="Alam M."/>
            <person name="Haque M.S."/>
            <person name="Islam M.S."/>
            <person name="Emdad E.M."/>
            <person name="Islam M.M."/>
            <person name="Ahmed B."/>
            <person name="Halim A."/>
            <person name="Hossen Q.M.M."/>
            <person name="Hossain M.Z."/>
            <person name="Ahmed R."/>
            <person name="Khan M.M."/>
            <person name="Islam R."/>
            <person name="Rashid M.M."/>
            <person name="Khan S.A."/>
            <person name="Rahman M.S."/>
            <person name="Alam M."/>
            <person name="Yahiya A.S."/>
            <person name="Khan M.S."/>
            <person name="Azam M.S."/>
            <person name="Haque T."/>
            <person name="Lashkar M.Z.H."/>
            <person name="Akhand A.I."/>
            <person name="Morshed G."/>
            <person name="Roy S."/>
            <person name="Uddin K.S."/>
            <person name="Rabeya T."/>
            <person name="Hossain A.S."/>
            <person name="Chowdhury A."/>
            <person name="Snigdha A.R."/>
            <person name="Mortoza M.S."/>
            <person name="Matin S.A."/>
            <person name="Hoque S.M.E."/>
            <person name="Islam M.K."/>
            <person name="Roy D.K."/>
            <person name="Haider R."/>
            <person name="Moosa M.M."/>
            <person name="Elias S.M."/>
            <person name="Hasan A.M."/>
            <person name="Jahan S."/>
            <person name="Shafiuddin M."/>
            <person name="Mahmood N."/>
            <person name="Shommy N.S."/>
        </authorList>
    </citation>
    <scope>NUCLEOTIDE SEQUENCE [LARGE SCALE GENOMIC DNA]</scope>
    <source>
        <strain evidence="2">cv. O-4</strain>
    </source>
</reference>
<comment type="caution">
    <text evidence="1">The sequence shown here is derived from an EMBL/GenBank/DDBJ whole genome shotgun (WGS) entry which is preliminary data.</text>
</comment>
<keyword evidence="2" id="KW-1185">Reference proteome</keyword>
<dbReference type="AlphaFoldDB" id="A0A1R3G0W3"/>
<protein>
    <submittedName>
        <fullName evidence="1">Uncharacterized protein</fullName>
    </submittedName>
</protein>
<sequence length="66" mass="7468">MKKDQLAREGRLPTRITCDPAVVQEARDFLPPEEDPDQIVNPPEEGVDQIVDPTEEVMDHTNVVPF</sequence>
<name>A0A1R3G0W3_9ROSI</name>
<accession>A0A1R3G0W3</accession>